<dbReference type="Proteomes" id="UP001066276">
    <property type="component" value="Chromosome 3_1"/>
</dbReference>
<reference evidence="1" key="1">
    <citation type="journal article" date="2022" name="bioRxiv">
        <title>Sequencing and chromosome-scale assembly of the giantPleurodeles waltlgenome.</title>
        <authorList>
            <person name="Brown T."/>
            <person name="Elewa A."/>
            <person name="Iarovenko S."/>
            <person name="Subramanian E."/>
            <person name="Araus A.J."/>
            <person name="Petzold A."/>
            <person name="Susuki M."/>
            <person name="Suzuki K.-i.T."/>
            <person name="Hayashi T."/>
            <person name="Toyoda A."/>
            <person name="Oliveira C."/>
            <person name="Osipova E."/>
            <person name="Leigh N.D."/>
            <person name="Simon A."/>
            <person name="Yun M.H."/>
        </authorList>
    </citation>
    <scope>NUCLEOTIDE SEQUENCE</scope>
    <source>
        <strain evidence="1">20211129_DDA</strain>
        <tissue evidence="1">Liver</tissue>
    </source>
</reference>
<organism evidence="1 2">
    <name type="scientific">Pleurodeles waltl</name>
    <name type="common">Iberian ribbed newt</name>
    <dbReference type="NCBI Taxonomy" id="8319"/>
    <lineage>
        <taxon>Eukaryota</taxon>
        <taxon>Metazoa</taxon>
        <taxon>Chordata</taxon>
        <taxon>Craniata</taxon>
        <taxon>Vertebrata</taxon>
        <taxon>Euteleostomi</taxon>
        <taxon>Amphibia</taxon>
        <taxon>Batrachia</taxon>
        <taxon>Caudata</taxon>
        <taxon>Salamandroidea</taxon>
        <taxon>Salamandridae</taxon>
        <taxon>Pleurodelinae</taxon>
        <taxon>Pleurodeles</taxon>
    </lineage>
</organism>
<evidence type="ECO:0000313" key="1">
    <source>
        <dbReference type="EMBL" id="KAJ1185475.1"/>
    </source>
</evidence>
<comment type="caution">
    <text evidence="1">The sequence shown here is derived from an EMBL/GenBank/DDBJ whole genome shotgun (WGS) entry which is preliminary data.</text>
</comment>
<protein>
    <submittedName>
        <fullName evidence="1">Uncharacterized protein</fullName>
    </submittedName>
</protein>
<dbReference type="AlphaFoldDB" id="A0AAV7UAL0"/>
<accession>A0AAV7UAL0</accession>
<dbReference type="EMBL" id="JANPWB010000005">
    <property type="protein sequence ID" value="KAJ1185475.1"/>
    <property type="molecule type" value="Genomic_DNA"/>
</dbReference>
<sequence length="139" mass="14969">MAIVAQHACRAASPEAPGTCPTPAALLPPFAGHVAVPAVPTAGPTGAALLTLERLHLLSSGTIPLLCRVGAWAKMTIVTPLKPRARAVHSPWLFVEEIQVANFFQQARRLLDLLHCVHQHADSSALRYSTKESRHYVND</sequence>
<keyword evidence="2" id="KW-1185">Reference proteome</keyword>
<name>A0AAV7UAL0_PLEWA</name>
<proteinExistence type="predicted"/>
<evidence type="ECO:0000313" key="2">
    <source>
        <dbReference type="Proteomes" id="UP001066276"/>
    </source>
</evidence>
<gene>
    <name evidence="1" type="ORF">NDU88_002267</name>
</gene>